<dbReference type="EMBL" id="CP060780">
    <property type="protein sequence ID" value="QNP43149.1"/>
    <property type="molecule type" value="Genomic_DNA"/>
</dbReference>
<feature type="signal peptide" evidence="1">
    <location>
        <begin position="1"/>
        <end position="26"/>
    </location>
</feature>
<accession>A0ABX6T0R2</accession>
<gene>
    <name evidence="2" type="ORF">H9L15_14605</name>
</gene>
<evidence type="ECO:0000313" key="3">
    <source>
        <dbReference type="Proteomes" id="UP000516134"/>
    </source>
</evidence>
<keyword evidence="3" id="KW-1185">Reference proteome</keyword>
<keyword evidence="1" id="KW-0732">Signal</keyword>
<dbReference type="RefSeq" id="WP_187714579.1">
    <property type="nucleotide sequence ID" value="NZ_BAABJC010000001.1"/>
</dbReference>
<evidence type="ECO:0000256" key="1">
    <source>
        <dbReference type="SAM" id="SignalP"/>
    </source>
</evidence>
<proteinExistence type="predicted"/>
<protein>
    <submittedName>
        <fullName evidence="2">DUF4402 domain-containing protein</fullName>
    </submittedName>
</protein>
<feature type="chain" id="PRO_5047466817" evidence="1">
    <location>
        <begin position="27"/>
        <end position="174"/>
    </location>
</feature>
<name>A0ABX6T0R2_9SPHN</name>
<dbReference type="Proteomes" id="UP000516134">
    <property type="component" value="Chromosome"/>
</dbReference>
<dbReference type="InterPro" id="IPR025514">
    <property type="entry name" value="DUF4402"/>
</dbReference>
<sequence length="174" mass="17059">MNHLLRKACLAASVASASLIAVPAVAAPVGAATPATGRAKIVKPLVLTSTRNLDFGTITLGTIAAAGETVAMTQAGVVTCGSGGLTCSGTPASAAYNVKGTNNQVVQVFAVASALTNANDGSTLSFTPSAPATVTMPNSGTAGVNFNVGGSIKVMPATTDGVYSGNINVTVDYQ</sequence>
<evidence type="ECO:0000313" key="2">
    <source>
        <dbReference type="EMBL" id="QNP43149.1"/>
    </source>
</evidence>
<organism evidence="2 3">
    <name type="scientific">Sphingomonas daechungensis</name>
    <dbReference type="NCBI Taxonomy" id="1176646"/>
    <lineage>
        <taxon>Bacteria</taxon>
        <taxon>Pseudomonadati</taxon>
        <taxon>Pseudomonadota</taxon>
        <taxon>Alphaproteobacteria</taxon>
        <taxon>Sphingomonadales</taxon>
        <taxon>Sphingomonadaceae</taxon>
        <taxon>Sphingomonas</taxon>
    </lineage>
</organism>
<reference evidence="2 3" key="1">
    <citation type="submission" date="2020-08" db="EMBL/GenBank/DDBJ databases">
        <title>Genome sequence of Sphingomonas daechungensis KACC 18115T.</title>
        <authorList>
            <person name="Hyun D.-W."/>
            <person name="Bae J.-W."/>
        </authorList>
    </citation>
    <scope>NUCLEOTIDE SEQUENCE [LARGE SCALE GENOMIC DNA]</scope>
    <source>
        <strain evidence="2 3">KACC 18115</strain>
    </source>
</reference>
<dbReference type="Pfam" id="PF14352">
    <property type="entry name" value="DUF4402"/>
    <property type="match status" value="1"/>
</dbReference>